<proteinExistence type="predicted"/>
<keyword evidence="2" id="KW-1185">Reference proteome</keyword>
<protein>
    <submittedName>
        <fullName evidence="1">Uncharacterized protein</fullName>
    </submittedName>
</protein>
<organism evidence="1 2">
    <name type="scientific">Shimazuella alba</name>
    <dbReference type="NCBI Taxonomy" id="2690964"/>
    <lineage>
        <taxon>Bacteria</taxon>
        <taxon>Bacillati</taxon>
        <taxon>Bacillota</taxon>
        <taxon>Bacilli</taxon>
        <taxon>Bacillales</taxon>
        <taxon>Thermoactinomycetaceae</taxon>
        <taxon>Shimazuella</taxon>
    </lineage>
</organism>
<name>A0A6I4W2S5_9BACL</name>
<evidence type="ECO:0000313" key="2">
    <source>
        <dbReference type="Proteomes" id="UP000430692"/>
    </source>
</evidence>
<dbReference type="Proteomes" id="UP000430692">
    <property type="component" value="Unassembled WGS sequence"/>
</dbReference>
<dbReference type="EMBL" id="WUUL01000008">
    <property type="protein sequence ID" value="MXQ54562.1"/>
    <property type="molecule type" value="Genomic_DNA"/>
</dbReference>
<comment type="caution">
    <text evidence="1">The sequence shown here is derived from an EMBL/GenBank/DDBJ whole genome shotgun (WGS) entry which is preliminary data.</text>
</comment>
<evidence type="ECO:0000313" key="1">
    <source>
        <dbReference type="EMBL" id="MXQ54562.1"/>
    </source>
</evidence>
<sequence length="113" mass="13122">MHHDLAVETLHDLACDLRGMGITIPKPLDDYRKKKSTDTTEVLRHLRNLLADFKKKTESAKKEVKGYGKEITYSGYDHPDPSIQERIDELRAIYWKFNPVEERILEIIGQLEG</sequence>
<accession>A0A6I4W2S5</accession>
<dbReference type="RefSeq" id="WP_160801918.1">
    <property type="nucleotide sequence ID" value="NZ_WUUL01000008.1"/>
</dbReference>
<reference evidence="1 2" key="1">
    <citation type="submission" date="2019-12" db="EMBL/GenBank/DDBJ databases">
        <title>Whole-genome analyses of novel actinobacteria.</title>
        <authorList>
            <person name="Sahin N."/>
            <person name="Saygin H."/>
        </authorList>
    </citation>
    <scope>NUCLEOTIDE SEQUENCE [LARGE SCALE GENOMIC DNA]</scope>
    <source>
        <strain evidence="1 2">KC615</strain>
    </source>
</reference>
<gene>
    <name evidence="1" type="ORF">GSM42_12735</name>
</gene>
<dbReference type="AlphaFoldDB" id="A0A6I4W2S5"/>